<keyword evidence="2" id="KW-1185">Reference proteome</keyword>
<reference evidence="1 2" key="1">
    <citation type="submission" date="2016-09" db="EMBL/GenBank/DDBJ databases">
        <title>The draft genome of Dichanthelium oligosanthes: A C3 panicoid grass species.</title>
        <authorList>
            <person name="Studer A.J."/>
            <person name="Schnable J.C."/>
            <person name="Brutnell T.P."/>
        </authorList>
    </citation>
    <scope>NUCLEOTIDE SEQUENCE [LARGE SCALE GENOMIC DNA]</scope>
    <source>
        <strain evidence="2">cv. Kellogg 1175</strain>
        <tissue evidence="1">Leaf</tissue>
    </source>
</reference>
<dbReference type="EMBL" id="LWDX02042760">
    <property type="protein sequence ID" value="OEL23362.1"/>
    <property type="molecule type" value="Genomic_DNA"/>
</dbReference>
<gene>
    <name evidence="1" type="ORF">BAE44_0015619</name>
</gene>
<proteinExistence type="predicted"/>
<dbReference type="PANTHER" id="PTHR32278">
    <property type="entry name" value="F-BOX DOMAIN-CONTAINING PROTEIN"/>
    <property type="match status" value="1"/>
</dbReference>
<dbReference type="STRING" id="888268.A0A1E5VDY7"/>
<protein>
    <recommendedName>
        <fullName evidence="3">F-box domain-containing protein</fullName>
    </recommendedName>
</protein>
<dbReference type="InterPro" id="IPR036047">
    <property type="entry name" value="F-box-like_dom_sf"/>
</dbReference>
<dbReference type="Proteomes" id="UP000095767">
    <property type="component" value="Unassembled WGS sequence"/>
</dbReference>
<dbReference type="CDD" id="cd22162">
    <property type="entry name" value="F-box_AtSKIP3-like"/>
    <property type="match status" value="1"/>
</dbReference>
<evidence type="ECO:0000313" key="2">
    <source>
        <dbReference type="Proteomes" id="UP000095767"/>
    </source>
</evidence>
<sequence length="112" mass="11921">MRCGGSVDRRARGPAERWRPACLALAIARNSPRDASRCAAVSPAFRAATDSDHIWSRFLPVDILQHIPSAVVSTNKKKKEAYLALCDAAGAAAIGKDGGCKVWLDRATGAKC</sequence>
<evidence type="ECO:0008006" key="3">
    <source>
        <dbReference type="Google" id="ProtNLM"/>
    </source>
</evidence>
<dbReference type="PANTHER" id="PTHR32278:SF12">
    <property type="entry name" value="OS08G0150700 PROTEIN"/>
    <property type="match status" value="1"/>
</dbReference>
<evidence type="ECO:0000313" key="1">
    <source>
        <dbReference type="EMBL" id="OEL23362.1"/>
    </source>
</evidence>
<dbReference type="SUPFAM" id="SSF81383">
    <property type="entry name" value="F-box domain"/>
    <property type="match status" value="1"/>
</dbReference>
<accession>A0A1E5VDY7</accession>
<dbReference type="OrthoDB" id="1927826at2759"/>
<name>A0A1E5VDY7_9POAL</name>
<dbReference type="AlphaFoldDB" id="A0A1E5VDY7"/>
<comment type="caution">
    <text evidence="1">The sequence shown here is derived from an EMBL/GenBank/DDBJ whole genome shotgun (WGS) entry which is preliminary data.</text>
</comment>
<organism evidence="1 2">
    <name type="scientific">Dichanthelium oligosanthes</name>
    <dbReference type="NCBI Taxonomy" id="888268"/>
    <lineage>
        <taxon>Eukaryota</taxon>
        <taxon>Viridiplantae</taxon>
        <taxon>Streptophyta</taxon>
        <taxon>Embryophyta</taxon>
        <taxon>Tracheophyta</taxon>
        <taxon>Spermatophyta</taxon>
        <taxon>Magnoliopsida</taxon>
        <taxon>Liliopsida</taxon>
        <taxon>Poales</taxon>
        <taxon>Poaceae</taxon>
        <taxon>PACMAD clade</taxon>
        <taxon>Panicoideae</taxon>
        <taxon>Panicodae</taxon>
        <taxon>Paniceae</taxon>
        <taxon>Dichantheliinae</taxon>
        <taxon>Dichanthelium</taxon>
    </lineage>
</organism>